<dbReference type="InterPro" id="IPR029058">
    <property type="entry name" value="AB_hydrolase_fold"/>
</dbReference>
<feature type="transmembrane region" description="Helical" evidence="9">
    <location>
        <begin position="143"/>
        <end position="163"/>
    </location>
</feature>
<dbReference type="EMBL" id="KB007948">
    <property type="protein sequence ID" value="ELR18674.1"/>
    <property type="molecule type" value="Genomic_DNA"/>
</dbReference>
<feature type="compositionally biased region" description="Polar residues" evidence="8">
    <location>
        <begin position="1"/>
        <end position="12"/>
    </location>
</feature>
<feature type="transmembrane region" description="Helical" evidence="9">
    <location>
        <begin position="183"/>
        <end position="209"/>
    </location>
</feature>
<dbReference type="PANTHER" id="PTHR43394:SF1">
    <property type="entry name" value="ATP-BINDING CASSETTE SUB-FAMILY B MEMBER 10, MITOCHONDRIAL"/>
    <property type="match status" value="1"/>
</dbReference>
<dbReference type="GO" id="GO:0005743">
    <property type="term" value="C:mitochondrial inner membrane"/>
    <property type="evidence" value="ECO:0007669"/>
    <property type="project" value="TreeGrafter"/>
</dbReference>
<evidence type="ECO:0000256" key="3">
    <source>
        <dbReference type="ARBA" id="ARBA00022692"/>
    </source>
</evidence>
<evidence type="ECO:0000313" key="11">
    <source>
        <dbReference type="EMBL" id="ELR18674.1"/>
    </source>
</evidence>
<evidence type="ECO:0000313" key="12">
    <source>
        <dbReference type="Proteomes" id="UP000011083"/>
    </source>
</evidence>
<dbReference type="PROSITE" id="PS50929">
    <property type="entry name" value="ABC_TM1F"/>
    <property type="match status" value="1"/>
</dbReference>
<dbReference type="SUPFAM" id="SSF52540">
    <property type="entry name" value="P-loop containing nucleoside triphosphate hydrolases"/>
    <property type="match status" value="1"/>
</dbReference>
<proteinExistence type="predicted"/>
<name>L8GZL3_ACACF</name>
<feature type="region of interest" description="Disordered" evidence="8">
    <location>
        <begin position="1"/>
        <end position="51"/>
    </location>
</feature>
<dbReference type="InterPro" id="IPR036640">
    <property type="entry name" value="ABC1_TM_sf"/>
</dbReference>
<evidence type="ECO:0000256" key="8">
    <source>
        <dbReference type="SAM" id="MobiDB-lite"/>
    </source>
</evidence>
<evidence type="ECO:0000256" key="4">
    <source>
        <dbReference type="ARBA" id="ARBA00022741"/>
    </source>
</evidence>
<dbReference type="Pfam" id="PF07859">
    <property type="entry name" value="Abhydrolase_3"/>
    <property type="match status" value="1"/>
</dbReference>
<dbReference type="GeneID" id="14919458"/>
<dbReference type="Gene3D" id="1.20.1560.10">
    <property type="entry name" value="ABC transporter type 1, transmembrane domain"/>
    <property type="match status" value="1"/>
</dbReference>
<evidence type="ECO:0000256" key="7">
    <source>
        <dbReference type="ARBA" id="ARBA00023136"/>
    </source>
</evidence>
<evidence type="ECO:0000259" key="10">
    <source>
        <dbReference type="PROSITE" id="PS50929"/>
    </source>
</evidence>
<feature type="transmembrane region" description="Helical" evidence="9">
    <location>
        <begin position="362"/>
        <end position="385"/>
    </location>
</feature>
<dbReference type="RefSeq" id="XP_004340717.1">
    <property type="nucleotide sequence ID" value="XM_004340669.1"/>
</dbReference>
<feature type="transmembrane region" description="Helical" evidence="9">
    <location>
        <begin position="263"/>
        <end position="281"/>
    </location>
</feature>
<sequence>MNVTGRSGSDYSSDTEDEWPVEYRSDLVQAANIRGPQAGGGSAPPSPNLNGFGDHQHHIRFMESSGEVGEGDLELGGMRAGKQSRKPGGEEEELKELLQPYNLDGENEKEMLARVEGVETTDYQPLKGGVHLRRLFSLAKPEWLMLLGGTISLVVSSGSMLMLPQFAGDIIDAVSKDGEDKLYRALFMLAITLGIGGVFTLFRVALFTISGERVVARLKKMLFSRIIKQEVAFFDVNKTGELVNRLSADCTVLQNAVTVNISMVLRELASAIGGITILFVISWKLTLIMLSVIPIVVIAAVMFGKFVKNMAKAQQDAQAAATTAAEEAISNVRTVKSFAAELLENERYDAKVHAAYLLARKLGIVFGVFAATMTFAASGAIVLVLWEGGREVISGAMTTGTLTSFILYTVSVAGGLGGLSSLYGDFMKAIGASSRVFQLLDREPRISSEGRKINAIKGEVQLEDVYFAYPSRKDVMVLHGVSLKLLPGQIVALVGPSGGGKSTIAHMIERFYDPLSGGVYLDGVDLRDLDYDDLHSISRTVFNHDPVLNFPSTALCLNSYVPEDRRSTTFTDPYLSPSMAPSSLLAKFPPTHIAAGGLDPLLDDGVHFAHRLLKEQRPVELRIYDILPHGFMNVSQTIPSSKFAIVDIASAITQLMFAPEAAPADEPHSV</sequence>
<keyword evidence="2" id="KW-0813">Transport</keyword>
<gene>
    <name evidence="11" type="ORF">ACA1_393700</name>
</gene>
<evidence type="ECO:0000256" key="9">
    <source>
        <dbReference type="SAM" id="Phobius"/>
    </source>
</evidence>
<accession>L8GZL3</accession>
<dbReference type="VEuPathDB" id="AmoebaDB:ACA1_393700"/>
<protein>
    <submittedName>
        <fullName evidence="11">ABC transporter transmembrane region domain containing protein</fullName>
    </submittedName>
</protein>
<reference evidence="11 12" key="1">
    <citation type="journal article" date="2013" name="Genome Biol.">
        <title>Genome of Acanthamoeba castellanii highlights extensive lateral gene transfer and early evolution of tyrosine kinase signaling.</title>
        <authorList>
            <person name="Clarke M."/>
            <person name="Lohan A.J."/>
            <person name="Liu B."/>
            <person name="Lagkouvardos I."/>
            <person name="Roy S."/>
            <person name="Zafar N."/>
            <person name="Bertelli C."/>
            <person name="Schilde C."/>
            <person name="Kianianmomeni A."/>
            <person name="Burglin T.R."/>
            <person name="Frech C."/>
            <person name="Turcotte B."/>
            <person name="Kopec K.O."/>
            <person name="Synnott J.M."/>
            <person name="Choo C."/>
            <person name="Paponov I."/>
            <person name="Finkler A."/>
            <person name="Soon Heng Tan C."/>
            <person name="Hutchins A.P."/>
            <person name="Weinmeier T."/>
            <person name="Rattei T."/>
            <person name="Chu J.S."/>
            <person name="Gimenez G."/>
            <person name="Irimia M."/>
            <person name="Rigden D.J."/>
            <person name="Fitzpatrick D.A."/>
            <person name="Lorenzo-Morales J."/>
            <person name="Bateman A."/>
            <person name="Chiu C.H."/>
            <person name="Tang P."/>
            <person name="Hegemann P."/>
            <person name="Fromm H."/>
            <person name="Raoult D."/>
            <person name="Greub G."/>
            <person name="Miranda-Saavedra D."/>
            <person name="Chen N."/>
            <person name="Nash P."/>
            <person name="Ginger M.L."/>
            <person name="Horn M."/>
            <person name="Schaap P."/>
            <person name="Caler L."/>
            <person name="Loftus B."/>
        </authorList>
    </citation>
    <scope>NUCLEOTIDE SEQUENCE [LARGE SCALE GENOMIC DNA]</scope>
    <source>
        <strain evidence="11 12">Neff</strain>
    </source>
</reference>
<dbReference type="GO" id="GO:0090374">
    <property type="term" value="P:oligopeptide export from mitochondrion"/>
    <property type="evidence" value="ECO:0007669"/>
    <property type="project" value="TreeGrafter"/>
</dbReference>
<dbReference type="KEGG" id="acan:ACA1_393700"/>
<evidence type="ECO:0000256" key="5">
    <source>
        <dbReference type="ARBA" id="ARBA00022840"/>
    </source>
</evidence>
<keyword evidence="4" id="KW-0547">Nucleotide-binding</keyword>
<dbReference type="GO" id="GO:0015421">
    <property type="term" value="F:ABC-type oligopeptide transporter activity"/>
    <property type="evidence" value="ECO:0007669"/>
    <property type="project" value="TreeGrafter"/>
</dbReference>
<keyword evidence="5" id="KW-0067">ATP-binding</keyword>
<dbReference type="InterPro" id="IPR013094">
    <property type="entry name" value="AB_hydrolase_3"/>
</dbReference>
<dbReference type="GO" id="GO:0016887">
    <property type="term" value="F:ATP hydrolysis activity"/>
    <property type="evidence" value="ECO:0007669"/>
    <property type="project" value="InterPro"/>
</dbReference>
<feature type="transmembrane region" description="Helical" evidence="9">
    <location>
        <begin position="405"/>
        <end position="426"/>
    </location>
</feature>
<keyword evidence="3 9" id="KW-0812">Transmembrane</keyword>
<dbReference type="InterPro" id="IPR027417">
    <property type="entry name" value="P-loop_NTPase"/>
</dbReference>
<dbReference type="STRING" id="1257118.L8GZL3"/>
<dbReference type="Pfam" id="PF00664">
    <property type="entry name" value="ABC_membrane"/>
    <property type="match status" value="1"/>
</dbReference>
<evidence type="ECO:0000256" key="1">
    <source>
        <dbReference type="ARBA" id="ARBA00004141"/>
    </source>
</evidence>
<feature type="transmembrane region" description="Helical" evidence="9">
    <location>
        <begin position="287"/>
        <end position="307"/>
    </location>
</feature>
<keyword evidence="6 9" id="KW-1133">Transmembrane helix</keyword>
<dbReference type="Gene3D" id="3.40.50.300">
    <property type="entry name" value="P-loop containing nucleotide triphosphate hydrolases"/>
    <property type="match status" value="1"/>
</dbReference>
<dbReference type="SUPFAM" id="SSF53474">
    <property type="entry name" value="alpha/beta-Hydrolases"/>
    <property type="match status" value="1"/>
</dbReference>
<dbReference type="SUPFAM" id="SSF90123">
    <property type="entry name" value="ABC transporter transmembrane region"/>
    <property type="match status" value="1"/>
</dbReference>
<organism evidence="11 12">
    <name type="scientific">Acanthamoeba castellanii (strain ATCC 30010 / Neff)</name>
    <dbReference type="NCBI Taxonomy" id="1257118"/>
    <lineage>
        <taxon>Eukaryota</taxon>
        <taxon>Amoebozoa</taxon>
        <taxon>Discosea</taxon>
        <taxon>Longamoebia</taxon>
        <taxon>Centramoebida</taxon>
        <taxon>Acanthamoebidae</taxon>
        <taxon>Acanthamoeba</taxon>
    </lineage>
</organism>
<evidence type="ECO:0000256" key="2">
    <source>
        <dbReference type="ARBA" id="ARBA00022448"/>
    </source>
</evidence>
<dbReference type="OrthoDB" id="6500128at2759"/>
<dbReference type="CDD" id="cd18780">
    <property type="entry name" value="ABC_6TM_AtABCB27_like"/>
    <property type="match status" value="1"/>
</dbReference>
<dbReference type="InterPro" id="IPR011527">
    <property type="entry name" value="ABC1_TM_dom"/>
</dbReference>
<dbReference type="InterPro" id="IPR039421">
    <property type="entry name" value="Type_1_exporter"/>
</dbReference>
<dbReference type="FunFam" id="1.20.1560.10:FF:000058">
    <property type="entry name" value="ABC transporter B family member 25"/>
    <property type="match status" value="1"/>
</dbReference>
<dbReference type="Proteomes" id="UP000011083">
    <property type="component" value="Unassembled WGS sequence"/>
</dbReference>
<dbReference type="AlphaFoldDB" id="L8GZL3"/>
<keyword evidence="12" id="KW-1185">Reference proteome</keyword>
<dbReference type="PANTHER" id="PTHR43394">
    <property type="entry name" value="ATP-DEPENDENT PERMEASE MDL1, MITOCHONDRIAL"/>
    <property type="match status" value="1"/>
</dbReference>
<evidence type="ECO:0000256" key="6">
    <source>
        <dbReference type="ARBA" id="ARBA00022989"/>
    </source>
</evidence>
<keyword evidence="7 9" id="KW-0472">Membrane</keyword>
<feature type="domain" description="ABC transmembrane type-1" evidence="10">
    <location>
        <begin position="147"/>
        <end position="428"/>
    </location>
</feature>
<dbReference type="GO" id="GO:0005524">
    <property type="term" value="F:ATP binding"/>
    <property type="evidence" value="ECO:0007669"/>
    <property type="project" value="UniProtKB-KW"/>
</dbReference>
<comment type="subcellular location">
    <subcellularLocation>
        <location evidence="1">Membrane</location>
        <topology evidence="1">Multi-pass membrane protein</topology>
    </subcellularLocation>
</comment>